<evidence type="ECO:0000256" key="12">
    <source>
        <dbReference type="ARBA" id="ARBA00023316"/>
    </source>
</evidence>
<evidence type="ECO:0000313" key="17">
    <source>
        <dbReference type="EMBL" id="GAH40753.1"/>
    </source>
</evidence>
<evidence type="ECO:0000256" key="11">
    <source>
        <dbReference type="ARBA" id="ARBA00023268"/>
    </source>
</evidence>
<evidence type="ECO:0000256" key="4">
    <source>
        <dbReference type="ARBA" id="ARBA00022670"/>
    </source>
</evidence>
<dbReference type="PANTHER" id="PTHR32282">
    <property type="entry name" value="BINDING PROTEIN TRANSPEPTIDASE, PUTATIVE-RELATED"/>
    <property type="match status" value="1"/>
</dbReference>
<dbReference type="PANTHER" id="PTHR32282:SF11">
    <property type="entry name" value="PENICILLIN-BINDING PROTEIN 1B"/>
    <property type="match status" value="1"/>
</dbReference>
<keyword evidence="5" id="KW-0328">Glycosyltransferase</keyword>
<dbReference type="GO" id="GO:0030288">
    <property type="term" value="C:outer membrane-bounded periplasmic space"/>
    <property type="evidence" value="ECO:0007669"/>
    <property type="project" value="TreeGrafter"/>
</dbReference>
<keyword evidence="7" id="KW-0378">Hydrolase</keyword>
<dbReference type="GO" id="GO:0008658">
    <property type="term" value="F:penicillin binding"/>
    <property type="evidence" value="ECO:0007669"/>
    <property type="project" value="InterPro"/>
</dbReference>
<accession>X1H607</accession>
<keyword evidence="3" id="KW-0121">Carboxypeptidase</keyword>
<evidence type="ECO:0000256" key="3">
    <source>
        <dbReference type="ARBA" id="ARBA00022645"/>
    </source>
</evidence>
<comment type="subcellular location">
    <subcellularLocation>
        <location evidence="1">Cell membrane</location>
    </subcellularLocation>
</comment>
<dbReference type="Pfam" id="PF00912">
    <property type="entry name" value="Transgly"/>
    <property type="match status" value="1"/>
</dbReference>
<sequence length="369" mass="41071">AIGRAFLQNYQGGETISGASTITQQLARMLLFSPEERSEITYMRKVREAILAAEITRRYTKDEILELYINDVYFGNLAYGVEAAAQTYFRTSVDKLTLSQAAFLAGLIQAPSVYDVYTNRDVTLNRLEQVLFLMYEASQEQGCIYVSNSPQRVCVDALVVANATDEMGGYEFKSPDIEIRYPHWVNYIRSLLETQFDAQTIYRSGFSVYTTLDPALQELAEQVVAKQVDQLADRNANSGALVAIRPNTGEILAMVGSADFYNEEIDGQVNMAVSPRQPGSSIKPLTYTAAFEKGWTPGTLIWDVPSEFPPSGDPNDTRPPYKPVNYDDRFHGPVTVRSALANSYNVPAVKTLDFVGIHDNPDTQVEDGM</sequence>
<dbReference type="Pfam" id="PF00905">
    <property type="entry name" value="Transpeptidase"/>
    <property type="match status" value="1"/>
</dbReference>
<keyword evidence="11" id="KW-0511">Multifunctional enzyme</keyword>
<dbReference type="InterPro" id="IPR001460">
    <property type="entry name" value="PCN-bd_Tpept"/>
</dbReference>
<dbReference type="EMBL" id="BARU01008399">
    <property type="protein sequence ID" value="GAH40753.1"/>
    <property type="molecule type" value="Genomic_DNA"/>
</dbReference>
<dbReference type="InterPro" id="IPR023346">
    <property type="entry name" value="Lysozyme-like_dom_sf"/>
</dbReference>
<dbReference type="EC" id="2.4.99.28" evidence="13"/>
<proteinExistence type="predicted"/>
<dbReference type="GO" id="GO:0008955">
    <property type="term" value="F:peptidoglycan glycosyltransferase activity"/>
    <property type="evidence" value="ECO:0007669"/>
    <property type="project" value="UniProtKB-EC"/>
</dbReference>
<evidence type="ECO:0000256" key="2">
    <source>
        <dbReference type="ARBA" id="ARBA00022475"/>
    </source>
</evidence>
<dbReference type="GO" id="GO:0071555">
    <property type="term" value="P:cell wall organization"/>
    <property type="evidence" value="ECO:0007669"/>
    <property type="project" value="UniProtKB-KW"/>
</dbReference>
<gene>
    <name evidence="17" type="ORF">S03H2_16445</name>
</gene>
<dbReference type="GO" id="GO:0004180">
    <property type="term" value="F:carboxypeptidase activity"/>
    <property type="evidence" value="ECO:0007669"/>
    <property type="project" value="UniProtKB-KW"/>
</dbReference>
<comment type="catalytic activity">
    <reaction evidence="14">
        <text>[GlcNAc-(1-&gt;4)-Mur2Ac(oyl-L-Ala-gamma-D-Glu-L-Lys-D-Ala-D-Ala)](n)-di-trans,octa-cis-undecaprenyl diphosphate + beta-D-GlcNAc-(1-&gt;4)-Mur2Ac(oyl-L-Ala-gamma-D-Glu-L-Lys-D-Ala-D-Ala)-di-trans,octa-cis-undecaprenyl diphosphate = [GlcNAc-(1-&gt;4)-Mur2Ac(oyl-L-Ala-gamma-D-Glu-L-Lys-D-Ala-D-Ala)](n+1)-di-trans,octa-cis-undecaprenyl diphosphate + di-trans,octa-cis-undecaprenyl diphosphate + H(+)</text>
        <dbReference type="Rhea" id="RHEA:23708"/>
        <dbReference type="Rhea" id="RHEA-COMP:9602"/>
        <dbReference type="Rhea" id="RHEA-COMP:9603"/>
        <dbReference type="ChEBI" id="CHEBI:15378"/>
        <dbReference type="ChEBI" id="CHEBI:58405"/>
        <dbReference type="ChEBI" id="CHEBI:60033"/>
        <dbReference type="ChEBI" id="CHEBI:78435"/>
        <dbReference type="EC" id="2.4.99.28"/>
    </reaction>
</comment>
<keyword evidence="9" id="KW-0573">Peptidoglycan synthesis</keyword>
<keyword evidence="8" id="KW-0133">Cell shape</keyword>
<dbReference type="InterPro" id="IPR036950">
    <property type="entry name" value="PBP_transglycosylase"/>
</dbReference>
<evidence type="ECO:0000256" key="10">
    <source>
        <dbReference type="ARBA" id="ARBA00023136"/>
    </source>
</evidence>
<dbReference type="Gene3D" id="3.40.710.10">
    <property type="entry name" value="DD-peptidase/beta-lactamase superfamily"/>
    <property type="match status" value="1"/>
</dbReference>
<feature type="domain" description="Penicillin-binding protein transpeptidase" evidence="15">
    <location>
        <begin position="239"/>
        <end position="356"/>
    </location>
</feature>
<evidence type="ECO:0000256" key="9">
    <source>
        <dbReference type="ARBA" id="ARBA00022984"/>
    </source>
</evidence>
<evidence type="ECO:0000259" key="15">
    <source>
        <dbReference type="Pfam" id="PF00905"/>
    </source>
</evidence>
<dbReference type="SUPFAM" id="SSF53955">
    <property type="entry name" value="Lysozyme-like"/>
    <property type="match status" value="1"/>
</dbReference>
<organism evidence="17">
    <name type="scientific">marine sediment metagenome</name>
    <dbReference type="NCBI Taxonomy" id="412755"/>
    <lineage>
        <taxon>unclassified sequences</taxon>
        <taxon>metagenomes</taxon>
        <taxon>ecological metagenomes</taxon>
    </lineage>
</organism>
<keyword evidence="12" id="KW-0961">Cell wall biogenesis/degradation</keyword>
<feature type="non-terminal residue" evidence="17">
    <location>
        <position position="369"/>
    </location>
</feature>
<dbReference type="GO" id="GO:0008360">
    <property type="term" value="P:regulation of cell shape"/>
    <property type="evidence" value="ECO:0007669"/>
    <property type="project" value="UniProtKB-KW"/>
</dbReference>
<name>X1H607_9ZZZZ</name>
<evidence type="ECO:0000256" key="13">
    <source>
        <dbReference type="ARBA" id="ARBA00044770"/>
    </source>
</evidence>
<feature type="non-terminal residue" evidence="17">
    <location>
        <position position="1"/>
    </location>
</feature>
<dbReference type="AlphaFoldDB" id="X1H607"/>
<evidence type="ECO:0000256" key="1">
    <source>
        <dbReference type="ARBA" id="ARBA00004236"/>
    </source>
</evidence>
<evidence type="ECO:0000256" key="7">
    <source>
        <dbReference type="ARBA" id="ARBA00022801"/>
    </source>
</evidence>
<keyword evidence="2" id="KW-1003">Cell membrane</keyword>
<comment type="caution">
    <text evidence="17">The sequence shown here is derived from an EMBL/GenBank/DDBJ whole genome shotgun (WGS) entry which is preliminary data.</text>
</comment>
<keyword evidence="4" id="KW-0645">Protease</keyword>
<reference evidence="17" key="1">
    <citation type="journal article" date="2014" name="Front. Microbiol.">
        <title>High frequency of phylogenetically diverse reductive dehalogenase-homologous genes in deep subseafloor sedimentary metagenomes.</title>
        <authorList>
            <person name="Kawai M."/>
            <person name="Futagami T."/>
            <person name="Toyoda A."/>
            <person name="Takaki Y."/>
            <person name="Nishi S."/>
            <person name="Hori S."/>
            <person name="Arai W."/>
            <person name="Tsubouchi T."/>
            <person name="Morono Y."/>
            <person name="Uchiyama I."/>
            <person name="Ito T."/>
            <person name="Fujiyama A."/>
            <person name="Inagaki F."/>
            <person name="Takami H."/>
        </authorList>
    </citation>
    <scope>NUCLEOTIDE SEQUENCE</scope>
    <source>
        <strain evidence="17">Expedition CK06-06</strain>
    </source>
</reference>
<dbReference type="InterPro" id="IPR050396">
    <property type="entry name" value="Glycosyltr_51/Transpeptidase"/>
</dbReference>
<dbReference type="InterPro" id="IPR012338">
    <property type="entry name" value="Beta-lactam/transpept-like"/>
</dbReference>
<dbReference type="InterPro" id="IPR001264">
    <property type="entry name" value="Glyco_trans_51"/>
</dbReference>
<evidence type="ECO:0000259" key="16">
    <source>
        <dbReference type="Pfam" id="PF00912"/>
    </source>
</evidence>
<evidence type="ECO:0000256" key="14">
    <source>
        <dbReference type="ARBA" id="ARBA00049902"/>
    </source>
</evidence>
<dbReference type="Gene3D" id="1.10.3810.10">
    <property type="entry name" value="Biosynthetic peptidoglycan transglycosylase-like"/>
    <property type="match status" value="1"/>
</dbReference>
<feature type="domain" description="Glycosyl transferase family 51" evidence="16">
    <location>
        <begin position="1"/>
        <end position="134"/>
    </location>
</feature>
<dbReference type="SUPFAM" id="SSF56601">
    <property type="entry name" value="beta-lactamase/transpeptidase-like"/>
    <property type="match status" value="1"/>
</dbReference>
<evidence type="ECO:0000256" key="8">
    <source>
        <dbReference type="ARBA" id="ARBA00022960"/>
    </source>
</evidence>
<keyword evidence="6" id="KW-0808">Transferase</keyword>
<keyword evidence="10" id="KW-0472">Membrane</keyword>
<protein>
    <recommendedName>
        <fullName evidence="13">peptidoglycan glycosyltransferase</fullName>
        <ecNumber evidence="13">2.4.99.28</ecNumber>
    </recommendedName>
</protein>
<evidence type="ECO:0000256" key="5">
    <source>
        <dbReference type="ARBA" id="ARBA00022676"/>
    </source>
</evidence>
<dbReference type="GO" id="GO:0005886">
    <property type="term" value="C:plasma membrane"/>
    <property type="evidence" value="ECO:0007669"/>
    <property type="project" value="UniProtKB-SubCell"/>
</dbReference>
<dbReference type="GO" id="GO:0009252">
    <property type="term" value="P:peptidoglycan biosynthetic process"/>
    <property type="evidence" value="ECO:0007669"/>
    <property type="project" value="UniProtKB-KW"/>
</dbReference>
<evidence type="ECO:0000256" key="6">
    <source>
        <dbReference type="ARBA" id="ARBA00022679"/>
    </source>
</evidence>
<dbReference type="GO" id="GO:0006508">
    <property type="term" value="P:proteolysis"/>
    <property type="evidence" value="ECO:0007669"/>
    <property type="project" value="UniProtKB-KW"/>
</dbReference>